<keyword evidence="2" id="KW-0238">DNA-binding</keyword>
<dbReference type="PANTHER" id="PTHR40661:SF3">
    <property type="entry name" value="FELS-1 PROPHAGE TRANSCRIPTIONAL REGULATOR"/>
    <property type="match status" value="1"/>
</dbReference>
<evidence type="ECO:0000256" key="1">
    <source>
        <dbReference type="ARBA" id="ARBA00023015"/>
    </source>
</evidence>
<dbReference type="SUPFAM" id="SSF51306">
    <property type="entry name" value="LexA/Signal peptidase"/>
    <property type="match status" value="1"/>
</dbReference>
<gene>
    <name evidence="5" type="ORF">SAMN05216581_3304</name>
</gene>
<dbReference type="Proteomes" id="UP000182272">
    <property type="component" value="Chromosome I"/>
</dbReference>
<dbReference type="CDD" id="cd06529">
    <property type="entry name" value="S24_LexA-like"/>
    <property type="match status" value="1"/>
</dbReference>
<dbReference type="AlphaFoldDB" id="A0A1H6NMM2"/>
<sequence length="198" mass="21537">MAELLKVPVRSFSARLADDIERMASAAGIASAPEQPAASGVAELESTYRGFDLGDDPSYAGVTQLSARAAAGTGADNSHVEIRGVLAFKSDWLRANRLNPKALDVIYAEGDSMDPTINSGDVLLIDRSKFEPRDGQIYALQSESNGTIVKRLVKSEIDGWIIRSDNPDKKRYGDETLRDGEINEVRIIGRVIWRGGML</sequence>
<dbReference type="InterPro" id="IPR039418">
    <property type="entry name" value="LexA-like"/>
</dbReference>
<dbReference type="InterPro" id="IPR036286">
    <property type="entry name" value="LexA/Signal_pep-like_sf"/>
</dbReference>
<evidence type="ECO:0000313" key="6">
    <source>
        <dbReference type="Proteomes" id="UP000182272"/>
    </source>
</evidence>
<dbReference type="Gene3D" id="2.10.109.10">
    <property type="entry name" value="Umud Fragment, subunit A"/>
    <property type="match status" value="1"/>
</dbReference>
<dbReference type="Pfam" id="PF00717">
    <property type="entry name" value="Peptidase_S24"/>
    <property type="match status" value="1"/>
</dbReference>
<dbReference type="GO" id="GO:0003677">
    <property type="term" value="F:DNA binding"/>
    <property type="evidence" value="ECO:0007669"/>
    <property type="project" value="UniProtKB-KW"/>
</dbReference>
<keyword evidence="1" id="KW-0805">Transcription regulation</keyword>
<dbReference type="PANTHER" id="PTHR40661">
    <property type="match status" value="1"/>
</dbReference>
<evidence type="ECO:0000256" key="2">
    <source>
        <dbReference type="ARBA" id="ARBA00023125"/>
    </source>
</evidence>
<evidence type="ECO:0000259" key="4">
    <source>
        <dbReference type="Pfam" id="PF00717"/>
    </source>
</evidence>
<keyword evidence="3" id="KW-0804">Transcription</keyword>
<protein>
    <submittedName>
        <fullName evidence="5">Phage repressor protein C, contains Cro/C1-type HTH and peptisase s24 domains</fullName>
    </submittedName>
</protein>
<feature type="domain" description="Peptidase S24/S26A/S26B/S26C" evidence="4">
    <location>
        <begin position="68"/>
        <end position="192"/>
    </location>
</feature>
<accession>A0A1H6NMM2</accession>
<name>A0A1H6NMM2_9PSED</name>
<dbReference type="InterPro" id="IPR015927">
    <property type="entry name" value="Peptidase_S24_S26A/B/C"/>
</dbReference>
<evidence type="ECO:0000256" key="3">
    <source>
        <dbReference type="ARBA" id="ARBA00023163"/>
    </source>
</evidence>
<proteinExistence type="predicted"/>
<organism evidence="5 6">
    <name type="scientific">Pseudomonas asplenii</name>
    <dbReference type="NCBI Taxonomy" id="53407"/>
    <lineage>
        <taxon>Bacteria</taxon>
        <taxon>Pseudomonadati</taxon>
        <taxon>Pseudomonadota</taxon>
        <taxon>Gammaproteobacteria</taxon>
        <taxon>Pseudomonadales</taxon>
        <taxon>Pseudomonadaceae</taxon>
        <taxon>Pseudomonas</taxon>
    </lineage>
</organism>
<dbReference type="EMBL" id="LT629972">
    <property type="protein sequence ID" value="SEI17090.1"/>
    <property type="molecule type" value="Genomic_DNA"/>
</dbReference>
<evidence type="ECO:0000313" key="5">
    <source>
        <dbReference type="EMBL" id="SEI17090.1"/>
    </source>
</evidence>
<reference evidence="5 6" key="1">
    <citation type="submission" date="2016-10" db="EMBL/GenBank/DDBJ databases">
        <authorList>
            <person name="de Groot N.N."/>
        </authorList>
    </citation>
    <scope>NUCLEOTIDE SEQUENCE [LARGE SCALE GENOMIC DNA]</scope>
    <source>
        <strain evidence="5 6">LMG 2158</strain>
    </source>
</reference>